<dbReference type="RefSeq" id="WP_185057230.1">
    <property type="nucleotide sequence ID" value="NZ_BAABIX010000070.1"/>
</dbReference>
<evidence type="ECO:0000259" key="1">
    <source>
        <dbReference type="Pfam" id="PF19631"/>
    </source>
</evidence>
<dbReference type="EMBL" id="JACHGN010000043">
    <property type="protein sequence ID" value="MBB5140443.1"/>
    <property type="molecule type" value="Genomic_DNA"/>
</dbReference>
<name>A0A840PQS0_9ACTN</name>
<organism evidence="2 3">
    <name type="scientific">Thermocatellispora tengchongensis</name>
    <dbReference type="NCBI Taxonomy" id="1073253"/>
    <lineage>
        <taxon>Bacteria</taxon>
        <taxon>Bacillati</taxon>
        <taxon>Actinomycetota</taxon>
        <taxon>Actinomycetes</taxon>
        <taxon>Streptosporangiales</taxon>
        <taxon>Streptosporangiaceae</taxon>
        <taxon>Thermocatellispora</taxon>
    </lineage>
</organism>
<sequence length="100" mass="10850">MDNIGIDDAIRALRRQLSAAVAEGRDQDLRFLLGPVELEFQVVVQRDLEAGGGVRFWIASIDGKATTSRSLTHTVRLRLDPKTAADEPVLTGDDVDGHPG</sequence>
<proteinExistence type="predicted"/>
<feature type="domain" description="Trypsin-co-occurring" evidence="1">
    <location>
        <begin position="4"/>
        <end position="81"/>
    </location>
</feature>
<dbReference type="AlphaFoldDB" id="A0A840PQS0"/>
<comment type="caution">
    <text evidence="2">The sequence shown here is derived from an EMBL/GenBank/DDBJ whole genome shotgun (WGS) entry which is preliminary data.</text>
</comment>
<dbReference type="InterPro" id="IPR045608">
    <property type="entry name" value="Trypco2"/>
</dbReference>
<gene>
    <name evidence="2" type="ORF">HNP84_010210</name>
</gene>
<dbReference type="Pfam" id="PF19631">
    <property type="entry name" value="Trypco2"/>
    <property type="match status" value="1"/>
</dbReference>
<reference evidence="2 3" key="1">
    <citation type="submission" date="2020-08" db="EMBL/GenBank/DDBJ databases">
        <title>Genomic Encyclopedia of Type Strains, Phase IV (KMG-IV): sequencing the most valuable type-strain genomes for metagenomic binning, comparative biology and taxonomic classification.</title>
        <authorList>
            <person name="Goeker M."/>
        </authorList>
    </citation>
    <scope>NUCLEOTIDE SEQUENCE [LARGE SCALE GENOMIC DNA]</scope>
    <source>
        <strain evidence="2 3">DSM 45615</strain>
    </source>
</reference>
<protein>
    <recommendedName>
        <fullName evidence="1">Trypsin-co-occurring domain-containing protein</fullName>
    </recommendedName>
</protein>
<evidence type="ECO:0000313" key="2">
    <source>
        <dbReference type="EMBL" id="MBB5140443.1"/>
    </source>
</evidence>
<accession>A0A840PQS0</accession>
<dbReference type="Proteomes" id="UP000578449">
    <property type="component" value="Unassembled WGS sequence"/>
</dbReference>
<keyword evidence="3" id="KW-1185">Reference proteome</keyword>
<evidence type="ECO:0000313" key="3">
    <source>
        <dbReference type="Proteomes" id="UP000578449"/>
    </source>
</evidence>